<dbReference type="InterPro" id="IPR029151">
    <property type="entry name" value="Sensor-like_sf"/>
</dbReference>
<dbReference type="KEGG" id="saqt:GJV85_09460"/>
<keyword evidence="3" id="KW-1185">Reference proteome</keyword>
<dbReference type="EMBL" id="CP046072">
    <property type="protein sequence ID" value="QSZ42324.1"/>
    <property type="molecule type" value="Genomic_DNA"/>
</dbReference>
<dbReference type="Gene3D" id="3.20.20.450">
    <property type="entry name" value="EAL domain"/>
    <property type="match status" value="1"/>
</dbReference>
<dbReference type="InterPro" id="IPR001633">
    <property type="entry name" value="EAL_dom"/>
</dbReference>
<organism evidence="2 3">
    <name type="scientific">Sulfurimonas aquatica</name>
    <dbReference type="NCBI Taxonomy" id="2672570"/>
    <lineage>
        <taxon>Bacteria</taxon>
        <taxon>Pseudomonadati</taxon>
        <taxon>Campylobacterota</taxon>
        <taxon>Epsilonproteobacteria</taxon>
        <taxon>Campylobacterales</taxon>
        <taxon>Sulfurimonadaceae</taxon>
        <taxon>Sulfurimonas</taxon>
    </lineage>
</organism>
<dbReference type="PROSITE" id="PS50883">
    <property type="entry name" value="EAL"/>
    <property type="match status" value="1"/>
</dbReference>
<dbReference type="AlphaFoldDB" id="A0A975GDH6"/>
<dbReference type="InterPro" id="IPR035919">
    <property type="entry name" value="EAL_sf"/>
</dbReference>
<dbReference type="Pfam" id="PF00563">
    <property type="entry name" value="EAL"/>
    <property type="match status" value="1"/>
</dbReference>
<sequence>MINDLINEKNIEIYLQPIISIKDKKIFGYEALTRANDRYGESISPHYLFEQAKKENLSCELDDYVRELALAKFQSYYRDDKSVLLFLNFESNIIENEMSNDFVPMAYKYNISPSNIVIEVKEEKIKNTHALKSFVNHYKKNGFIIALDDFGAGYSSFDRLEYIQPDIVKIDRSLIYNIHNNFINSEILTAISNMCNKIGAMTLAEGVENGDEVLTCMRKHIDVFQGYWFARPTKDIDISMAEDICKSVEYIGDKYKNGVKEHIKKKQQLLENTKLLTKEVLSVLNEKKDYDLSKVHKVFAKNDKLEAVYIIDLYSGVQVGETVIHAEEKYLYTPSKDGHDHSLREYYYIAKESSRGDFLSAKYISKASGNMCRTYSSKVLSNGNNYIVCFDILN</sequence>
<gene>
    <name evidence="2" type="ORF">GJV85_09460</name>
</gene>
<dbReference type="SUPFAM" id="SSF141868">
    <property type="entry name" value="EAL domain-like"/>
    <property type="match status" value="1"/>
</dbReference>
<feature type="domain" description="EAL" evidence="1">
    <location>
        <begin position="1"/>
        <end position="246"/>
    </location>
</feature>
<evidence type="ECO:0000259" key="1">
    <source>
        <dbReference type="PROSITE" id="PS50883"/>
    </source>
</evidence>
<dbReference type="SMART" id="SM00052">
    <property type="entry name" value="EAL"/>
    <property type="match status" value="1"/>
</dbReference>
<dbReference type="PANTHER" id="PTHR33121">
    <property type="entry name" value="CYCLIC DI-GMP PHOSPHODIESTERASE PDEF"/>
    <property type="match status" value="1"/>
</dbReference>
<evidence type="ECO:0000313" key="2">
    <source>
        <dbReference type="EMBL" id="QSZ42324.1"/>
    </source>
</evidence>
<evidence type="ECO:0000313" key="3">
    <source>
        <dbReference type="Proteomes" id="UP000671852"/>
    </source>
</evidence>
<dbReference type="RefSeq" id="WP_207561141.1">
    <property type="nucleotide sequence ID" value="NZ_CP046072.1"/>
</dbReference>
<dbReference type="CDD" id="cd01948">
    <property type="entry name" value="EAL"/>
    <property type="match status" value="1"/>
</dbReference>
<accession>A0A975GDH6</accession>
<protein>
    <submittedName>
        <fullName evidence="2">EAL domain-containing protein</fullName>
    </submittedName>
</protein>
<name>A0A975GDH6_9BACT</name>
<dbReference type="PANTHER" id="PTHR33121:SF76">
    <property type="entry name" value="SIGNALING PROTEIN"/>
    <property type="match status" value="1"/>
</dbReference>
<dbReference type="SUPFAM" id="SSF103190">
    <property type="entry name" value="Sensory domain-like"/>
    <property type="match status" value="1"/>
</dbReference>
<reference evidence="2" key="1">
    <citation type="submission" date="2019-11" db="EMBL/GenBank/DDBJ databases">
        <authorList>
            <person name="Kojima H."/>
        </authorList>
    </citation>
    <scope>NUCLEOTIDE SEQUENCE</scope>
    <source>
        <strain evidence="2">H1576</strain>
    </source>
</reference>
<dbReference type="GO" id="GO:0071111">
    <property type="term" value="F:cyclic-guanylate-specific phosphodiesterase activity"/>
    <property type="evidence" value="ECO:0007669"/>
    <property type="project" value="InterPro"/>
</dbReference>
<dbReference type="Proteomes" id="UP000671852">
    <property type="component" value="Chromosome"/>
</dbReference>
<reference evidence="2" key="2">
    <citation type="submission" date="2021-04" db="EMBL/GenBank/DDBJ databases">
        <title>Isolation and characterization of a novel species of the genus Sulfurimonas.</title>
        <authorList>
            <person name="Fukui M."/>
        </authorList>
    </citation>
    <scope>NUCLEOTIDE SEQUENCE</scope>
    <source>
        <strain evidence="2">H1576</strain>
    </source>
</reference>
<dbReference type="InterPro" id="IPR050706">
    <property type="entry name" value="Cyclic-di-GMP_PDE-like"/>
</dbReference>
<dbReference type="Gene3D" id="3.30.450.20">
    <property type="entry name" value="PAS domain"/>
    <property type="match status" value="1"/>
</dbReference>
<proteinExistence type="predicted"/>